<dbReference type="Proteomes" id="UP000288246">
    <property type="component" value="Unassembled WGS sequence"/>
</dbReference>
<sequence length="214" mass="22927">MTPRQRPRIATRPLRAVTPADLTDAYTNPRAVLAQKARRGEVHKVAHGVYVAVPDDAYDPHRWRPALEAAAAAVATTAYAQRPVAVGLTAARLLRALPRAHARATYAVPARHADVRLVDRPHGVVGFVRRDVGALATTTVRTELGDVLVTTPEQTVLDLALNRAKADPGAALEAITNLAPRVDWAVVEDLARAQRGGPTALARLRRLVPDATAA</sequence>
<evidence type="ECO:0000313" key="2">
    <source>
        <dbReference type="Proteomes" id="UP000288246"/>
    </source>
</evidence>
<keyword evidence="2" id="KW-1185">Reference proteome</keyword>
<accession>A0A401V0E9</accession>
<gene>
    <name evidence="1" type="ORF">CTKZ_19890</name>
</gene>
<dbReference type="RefSeq" id="WP_124342934.1">
    <property type="nucleotide sequence ID" value="NZ_BHYL01000148.1"/>
</dbReference>
<dbReference type="AlphaFoldDB" id="A0A401V0E9"/>
<evidence type="ECO:0000313" key="1">
    <source>
        <dbReference type="EMBL" id="GCD20427.1"/>
    </source>
</evidence>
<reference evidence="1 2" key="1">
    <citation type="submission" date="2018-11" db="EMBL/GenBank/DDBJ databases">
        <title>Draft genome sequence of Cellulomonas takizawaensis strain TKZ-21.</title>
        <authorList>
            <person name="Yamamura H."/>
            <person name="Hayashi T."/>
            <person name="Hamada M."/>
            <person name="Serisawa Y."/>
            <person name="Matsuyama K."/>
            <person name="Nakagawa Y."/>
            <person name="Otoguro M."/>
            <person name="Yanagida F."/>
            <person name="Hayakawa M."/>
        </authorList>
    </citation>
    <scope>NUCLEOTIDE SEQUENCE [LARGE SCALE GENOMIC DNA]</scope>
    <source>
        <strain evidence="1 2">TKZ-21</strain>
    </source>
</reference>
<organism evidence="1 2">
    <name type="scientific">Cellulomonas algicola</name>
    <dbReference type="NCBI Taxonomy" id="2071633"/>
    <lineage>
        <taxon>Bacteria</taxon>
        <taxon>Bacillati</taxon>
        <taxon>Actinomycetota</taxon>
        <taxon>Actinomycetes</taxon>
        <taxon>Micrococcales</taxon>
        <taxon>Cellulomonadaceae</taxon>
        <taxon>Cellulomonas</taxon>
    </lineage>
</organism>
<name>A0A401V0E9_9CELL</name>
<proteinExistence type="predicted"/>
<dbReference type="OrthoDB" id="5055735at2"/>
<comment type="caution">
    <text evidence="1">The sequence shown here is derived from an EMBL/GenBank/DDBJ whole genome shotgun (WGS) entry which is preliminary data.</text>
</comment>
<dbReference type="EMBL" id="BHYL01000148">
    <property type="protein sequence ID" value="GCD20427.1"/>
    <property type="molecule type" value="Genomic_DNA"/>
</dbReference>
<protein>
    <submittedName>
        <fullName evidence="1">Uncharacterized protein</fullName>
    </submittedName>
</protein>